<keyword evidence="2" id="KW-1185">Reference proteome</keyword>
<organism evidence="1 2">
    <name type="scientific">Anopheles atroparvus</name>
    <name type="common">European mosquito</name>
    <dbReference type="NCBI Taxonomy" id="41427"/>
    <lineage>
        <taxon>Eukaryota</taxon>
        <taxon>Metazoa</taxon>
        <taxon>Ecdysozoa</taxon>
        <taxon>Arthropoda</taxon>
        <taxon>Hexapoda</taxon>
        <taxon>Insecta</taxon>
        <taxon>Pterygota</taxon>
        <taxon>Neoptera</taxon>
        <taxon>Endopterygota</taxon>
        <taxon>Diptera</taxon>
        <taxon>Nematocera</taxon>
        <taxon>Culicoidea</taxon>
        <taxon>Culicidae</taxon>
        <taxon>Anophelinae</taxon>
        <taxon>Anopheles</taxon>
    </lineage>
</organism>
<reference evidence="1" key="1">
    <citation type="submission" date="2024-04" db="UniProtKB">
        <authorList>
            <consortium name="EnsemblMetazoa"/>
        </authorList>
    </citation>
    <scope>IDENTIFICATION</scope>
    <source>
        <strain evidence="1">EBRO</strain>
    </source>
</reference>
<proteinExistence type="predicted"/>
<evidence type="ECO:0000313" key="1">
    <source>
        <dbReference type="EnsemblMetazoa" id="ENSAATROPP005203"/>
    </source>
</evidence>
<dbReference type="EnsemblMetazoa" id="ENSAATROPT005625">
    <property type="protein sequence ID" value="ENSAATROPP005203"/>
    <property type="gene ID" value="ENSAATROPG004530"/>
</dbReference>
<evidence type="ECO:0000313" key="2">
    <source>
        <dbReference type="Proteomes" id="UP000075880"/>
    </source>
</evidence>
<dbReference type="Proteomes" id="UP000075880">
    <property type="component" value="Unassembled WGS sequence"/>
</dbReference>
<name>A0AAG5D3M9_ANOAO</name>
<dbReference type="AlphaFoldDB" id="A0AAG5D3M9"/>
<protein>
    <submittedName>
        <fullName evidence="1">Uncharacterized protein</fullName>
    </submittedName>
</protein>
<accession>A0AAG5D3M9</accession>
<sequence length="139" mass="15355">MVMNTVWMDLIFPNPGFTRGFLHGPVLRFVGAQAHAEPFAVLRLSVMELLMRSSRSMMASVVRRLGGLRVSPGMTSRAHRNRSVTVSMGLLNGVRSGLRSCRASRRLVTVSVGLLHRLRLCSCRTARNTCTMVTVISGR</sequence>